<keyword evidence="4 8" id="KW-0808">Transferase</keyword>
<dbReference type="GO" id="GO:0006534">
    <property type="term" value="P:cysteine metabolic process"/>
    <property type="evidence" value="ECO:0007669"/>
    <property type="project" value="UniProtKB-UniRule"/>
</dbReference>
<dbReference type="InterPro" id="IPR015422">
    <property type="entry name" value="PyrdxlP-dep_Trfase_small"/>
</dbReference>
<dbReference type="InterPro" id="IPR020578">
    <property type="entry name" value="Aminotrans_V_PyrdxlP_BS"/>
</dbReference>
<comment type="caution">
    <text evidence="10">The sequence shown here is derived from an EMBL/GenBank/DDBJ whole genome shotgun (WGS) entry which is preliminary data.</text>
</comment>
<dbReference type="SUPFAM" id="SSF53383">
    <property type="entry name" value="PLP-dependent transferases"/>
    <property type="match status" value="1"/>
</dbReference>
<dbReference type="NCBIfam" id="TIGR01979">
    <property type="entry name" value="sufS"/>
    <property type="match status" value="1"/>
</dbReference>
<accession>A0A255XVT7</accession>
<evidence type="ECO:0000256" key="4">
    <source>
        <dbReference type="ARBA" id="ARBA00022679"/>
    </source>
</evidence>
<evidence type="ECO:0000256" key="6">
    <source>
        <dbReference type="ARBA" id="ARBA00050776"/>
    </source>
</evidence>
<dbReference type="PANTHER" id="PTHR43586:SF8">
    <property type="entry name" value="CYSTEINE DESULFURASE 1, CHLOROPLASTIC"/>
    <property type="match status" value="1"/>
</dbReference>
<dbReference type="EMBL" id="NOXS01000025">
    <property type="protein sequence ID" value="OYQ21001.1"/>
    <property type="molecule type" value="Genomic_DNA"/>
</dbReference>
<dbReference type="OrthoDB" id="9804366at2"/>
<dbReference type="RefSeq" id="WP_094407583.1">
    <property type="nucleotide sequence ID" value="NZ_BMJZ01000007.1"/>
</dbReference>
<comment type="function">
    <text evidence="8">Catalyzes the removal of elemental sulfur and selenium atoms from L-cysteine, L-cystine, L-selenocysteine, and L-selenocystine to produce L-alanine.</text>
</comment>
<evidence type="ECO:0000256" key="5">
    <source>
        <dbReference type="ARBA" id="ARBA00022898"/>
    </source>
</evidence>
<dbReference type="InterPro" id="IPR015424">
    <property type="entry name" value="PyrdxlP-dep_Trfase"/>
</dbReference>
<dbReference type="GO" id="GO:0031071">
    <property type="term" value="F:cysteine desulfurase activity"/>
    <property type="evidence" value="ECO:0007669"/>
    <property type="project" value="UniProtKB-UniRule"/>
</dbReference>
<dbReference type="Proteomes" id="UP000216361">
    <property type="component" value="Unassembled WGS sequence"/>
</dbReference>
<evidence type="ECO:0000313" key="10">
    <source>
        <dbReference type="EMBL" id="OYQ21001.1"/>
    </source>
</evidence>
<organism evidence="10 11">
    <name type="scientific">Elstera cyanobacteriorum</name>
    <dbReference type="NCBI Taxonomy" id="2022747"/>
    <lineage>
        <taxon>Bacteria</taxon>
        <taxon>Pseudomonadati</taxon>
        <taxon>Pseudomonadota</taxon>
        <taxon>Alphaproteobacteria</taxon>
        <taxon>Rhodospirillales</taxon>
        <taxon>Rhodospirillaceae</taxon>
        <taxon>Elstera</taxon>
    </lineage>
</organism>
<evidence type="ECO:0000313" key="11">
    <source>
        <dbReference type="Proteomes" id="UP000216361"/>
    </source>
</evidence>
<dbReference type="EC" id="2.8.1.7" evidence="3 8"/>
<evidence type="ECO:0000256" key="2">
    <source>
        <dbReference type="ARBA" id="ARBA00010447"/>
    </source>
</evidence>
<dbReference type="InterPro" id="IPR015421">
    <property type="entry name" value="PyrdxlP-dep_Trfase_major"/>
</dbReference>
<dbReference type="PROSITE" id="PS00595">
    <property type="entry name" value="AA_TRANSFER_CLASS_5"/>
    <property type="match status" value="1"/>
</dbReference>
<dbReference type="CDD" id="cd06453">
    <property type="entry name" value="SufS_like"/>
    <property type="match status" value="1"/>
</dbReference>
<feature type="domain" description="Aminotransferase class V" evidence="9">
    <location>
        <begin position="29"/>
        <end position="398"/>
    </location>
</feature>
<keyword evidence="11" id="KW-1185">Reference proteome</keyword>
<dbReference type="InterPro" id="IPR010970">
    <property type="entry name" value="Cys_dSase_SufS"/>
</dbReference>
<reference evidence="10 11" key="1">
    <citation type="submission" date="2017-07" db="EMBL/GenBank/DDBJ databases">
        <title>Elstera cyanobacteriorum sp. nov., a novel bacterium isolated from cyanobacterial aggregates in a eutrophic lake.</title>
        <authorList>
            <person name="Cai H."/>
        </authorList>
    </citation>
    <scope>NUCLEOTIDE SEQUENCE [LARGE SCALE GENOMIC DNA]</scope>
    <source>
        <strain evidence="10 11">TH019</strain>
    </source>
</reference>
<dbReference type="Gene3D" id="3.90.1150.10">
    <property type="entry name" value="Aspartate Aminotransferase, domain 1"/>
    <property type="match status" value="1"/>
</dbReference>
<evidence type="ECO:0000256" key="8">
    <source>
        <dbReference type="RuleBase" id="RU004506"/>
    </source>
</evidence>
<gene>
    <name evidence="10" type="ORF">CHR90_03465</name>
</gene>
<evidence type="ECO:0000256" key="3">
    <source>
        <dbReference type="ARBA" id="ARBA00012239"/>
    </source>
</evidence>
<comment type="catalytic activity">
    <reaction evidence="6 8">
        <text>(sulfur carrier)-H + L-cysteine = (sulfur carrier)-SH + L-alanine</text>
        <dbReference type="Rhea" id="RHEA:43892"/>
        <dbReference type="Rhea" id="RHEA-COMP:14737"/>
        <dbReference type="Rhea" id="RHEA-COMP:14739"/>
        <dbReference type="ChEBI" id="CHEBI:29917"/>
        <dbReference type="ChEBI" id="CHEBI:35235"/>
        <dbReference type="ChEBI" id="CHEBI:57972"/>
        <dbReference type="ChEBI" id="CHEBI:64428"/>
        <dbReference type="EC" id="2.8.1.7"/>
    </reaction>
</comment>
<sequence length="415" mass="43857">MSLTLSNRPHPKADFPIFDPAGPNAGIAYLDSGASAQKPKSVIEAVSAFYATGYANIHRGVYKLSANATDAYEGVRAQVARFINAASDQEIIFVRGATEGLNLIAATWGRAHLKAGDAVLISALEHHANIIPWQILRDQMGVELRIAGLAADGGIDRADFTAKLADGKVKLASFTHIANATGAVLPVADLIAEAKAAGAIVSVDGCQAVPHRPVDVQALGCDFYTFSGHKIYGPTGIGILYGRLPVLETMPPYQTGGDMVATVRFEATEFLDPPQRFEAGTPDIAGVIGLGAAIDYIQSLGWAWIEAHEKSLLAHGTAVLSKIPGLTLLPAGSERSGIFSFTVEGVHPHDLGTILDHHNVAIRAGSHCAQPLLNEFGLTATARASLGLYNETEDLDRLAEAVMAAQRMFAPKQRA</sequence>
<comment type="similarity">
    <text evidence="2 8">Belongs to the class-V pyridoxal-phosphate-dependent aminotransferase family. Csd subfamily.</text>
</comment>
<name>A0A255XVT7_9PROT</name>
<dbReference type="AlphaFoldDB" id="A0A255XVT7"/>
<dbReference type="InterPro" id="IPR000192">
    <property type="entry name" value="Aminotrans_V_dom"/>
</dbReference>
<evidence type="ECO:0000256" key="7">
    <source>
        <dbReference type="RuleBase" id="RU004504"/>
    </source>
</evidence>
<dbReference type="PANTHER" id="PTHR43586">
    <property type="entry name" value="CYSTEINE DESULFURASE"/>
    <property type="match status" value="1"/>
</dbReference>
<dbReference type="Gene3D" id="3.40.640.10">
    <property type="entry name" value="Type I PLP-dependent aspartate aminotransferase-like (Major domain)"/>
    <property type="match status" value="1"/>
</dbReference>
<comment type="cofactor">
    <cofactor evidence="1 7">
        <name>pyridoxal 5'-phosphate</name>
        <dbReference type="ChEBI" id="CHEBI:597326"/>
    </cofactor>
</comment>
<keyword evidence="5 8" id="KW-0663">Pyridoxal phosphate</keyword>
<dbReference type="Pfam" id="PF00266">
    <property type="entry name" value="Aminotran_5"/>
    <property type="match status" value="1"/>
</dbReference>
<proteinExistence type="inferred from homology"/>
<dbReference type="GO" id="GO:0030170">
    <property type="term" value="F:pyridoxal phosphate binding"/>
    <property type="evidence" value="ECO:0007669"/>
    <property type="project" value="UniProtKB-UniRule"/>
</dbReference>
<evidence type="ECO:0000256" key="1">
    <source>
        <dbReference type="ARBA" id="ARBA00001933"/>
    </source>
</evidence>
<protein>
    <recommendedName>
        <fullName evidence="3 8">Cysteine desulfurase</fullName>
        <ecNumber evidence="3 8">2.8.1.7</ecNumber>
    </recommendedName>
</protein>
<evidence type="ECO:0000259" key="9">
    <source>
        <dbReference type="Pfam" id="PF00266"/>
    </source>
</evidence>